<evidence type="ECO:0000313" key="3">
    <source>
        <dbReference type="EMBL" id="MCQ9121583.1"/>
    </source>
</evidence>
<dbReference type="GO" id="GO:0051276">
    <property type="term" value="P:chromosome organization"/>
    <property type="evidence" value="ECO:0007669"/>
    <property type="project" value="InterPro"/>
</dbReference>
<proteinExistence type="predicted"/>
<dbReference type="Proteomes" id="UP001206350">
    <property type="component" value="Unassembled WGS sequence"/>
</dbReference>
<dbReference type="InterPro" id="IPR038713">
    <property type="entry name" value="Terminase_Gp1_N_sf"/>
</dbReference>
<dbReference type="Gene3D" id="1.10.10.1400">
    <property type="entry name" value="Terminase, small subunit, N-terminal DNA-binding domain, HTH motif"/>
    <property type="match status" value="1"/>
</dbReference>
<keyword evidence="4" id="KW-1185">Reference proteome</keyword>
<gene>
    <name evidence="3" type="ORF">MUU45_001132</name>
</gene>
<evidence type="ECO:0000256" key="2">
    <source>
        <dbReference type="ARBA" id="ARBA00023219"/>
    </source>
</evidence>
<dbReference type="InterPro" id="IPR005335">
    <property type="entry name" value="Terminase_ssu"/>
</dbReference>
<dbReference type="InterPro" id="IPR052404">
    <property type="entry name" value="SPP1-like_terminase"/>
</dbReference>
<name>A0AAW5LDF7_9PAST</name>
<accession>A0AAW5LDF7</accession>
<dbReference type="AlphaFoldDB" id="A0AAW5LDF7"/>
<comment type="caution">
    <text evidence="3">The sequence shown here is derived from an EMBL/GenBank/DDBJ whole genome shotgun (WGS) entry which is preliminary data.</text>
</comment>
<dbReference type="PANTHER" id="PTHR41328:SF2">
    <property type="entry name" value="TERMINASE SMALL SUBUNIT"/>
    <property type="match status" value="1"/>
</dbReference>
<protein>
    <submittedName>
        <fullName evidence="3">Terminase small subunit</fullName>
    </submittedName>
</protein>
<evidence type="ECO:0000256" key="1">
    <source>
        <dbReference type="ARBA" id="ARBA00022612"/>
    </source>
</evidence>
<dbReference type="PANTHER" id="PTHR41328">
    <property type="entry name" value="TERMINASE SMALL SUBUNIT-RELATED"/>
    <property type="match status" value="1"/>
</dbReference>
<evidence type="ECO:0000313" key="4">
    <source>
        <dbReference type="Proteomes" id="UP001206350"/>
    </source>
</evidence>
<dbReference type="EMBL" id="JALJCU010000021">
    <property type="protein sequence ID" value="MCQ9121583.1"/>
    <property type="molecule type" value="Genomic_DNA"/>
</dbReference>
<organism evidence="3 4">
    <name type="scientific">Rodentibacter pneumotropicus</name>
    <dbReference type="NCBI Taxonomy" id="758"/>
    <lineage>
        <taxon>Bacteria</taxon>
        <taxon>Pseudomonadati</taxon>
        <taxon>Pseudomonadota</taxon>
        <taxon>Gammaproteobacteria</taxon>
        <taxon>Pasteurellales</taxon>
        <taxon>Pasteurellaceae</taxon>
        <taxon>Rodentibacter</taxon>
    </lineage>
</organism>
<reference evidence="3 4" key="1">
    <citation type="journal article" date="2022" name="Microbiol. Spectr.">
        <title>Microbiota of the Pregnant Mouse: Characterization of the Bacterial Communities in the Oral Cavity, Lung, Intestine, and Vagina through Culture and DNA Sequencing.</title>
        <authorList>
            <person name="Greenberg J.M."/>
            <person name="Romero R."/>
            <person name="Winters A.D."/>
            <person name="Galaz J."/>
            <person name="Garcia-Flores V."/>
            <person name="Arenas-Hernandez M."/>
            <person name="Panzer J."/>
            <person name="Shaffer Z."/>
            <person name="Kracht D.J."/>
            <person name="Gomez-Lopez N."/>
            <person name="Theis K.R."/>
        </authorList>
    </citation>
    <scope>NUCLEOTIDE SEQUENCE [LARGE SCALE GENOMIC DNA]</scope>
    <source>
        <strain evidence="3 4">MAC-C1-H1</strain>
    </source>
</reference>
<sequence length="168" mass="18638">MPKKKDEVKSTSKGVGKLTDKQKRFVEEYLIDLNGKQAAIRTGYSESTAEQQASRLLSYVKVQEAIQIAQNNRSARVQVTQDDVLRDLLEVRDICMGRKSIIVTDTVKNNQEGKITAVDNPVFAFEPSGANKALELLGKHLGMFKDRVDLTSGDNPLPVKINVSFGDE</sequence>
<keyword evidence="1" id="KW-1188">Viral release from host cell</keyword>
<keyword evidence="2" id="KW-0231">Viral genome packaging</keyword>
<dbReference type="RefSeq" id="WP_256891914.1">
    <property type="nucleotide sequence ID" value="NZ_JALJCU010000021.1"/>
</dbReference>
<dbReference type="Pfam" id="PF03592">
    <property type="entry name" value="Terminase_2"/>
    <property type="match status" value="1"/>
</dbReference>